<feature type="signal peptide" evidence="1">
    <location>
        <begin position="1"/>
        <end position="27"/>
    </location>
</feature>
<evidence type="ECO:0000256" key="1">
    <source>
        <dbReference type="SAM" id="SignalP"/>
    </source>
</evidence>
<evidence type="ECO:0000313" key="3">
    <source>
        <dbReference type="Proteomes" id="UP000236893"/>
    </source>
</evidence>
<keyword evidence="1" id="KW-0732">Signal</keyword>
<dbReference type="AlphaFoldDB" id="A0A2S5A119"/>
<gene>
    <name evidence="2" type="ORF">C3K47_10730</name>
</gene>
<evidence type="ECO:0008006" key="4">
    <source>
        <dbReference type="Google" id="ProtNLM"/>
    </source>
</evidence>
<sequence>MKRIHKKCIYSLMTIVLSLGTILPAMAQMSSMPGQYFFNPYQANAALAGADSSLSMVMSYSKQNTGLPGAPINAFISVDGFLGKRVGLGLNILNQKAGLFNQTRVAMSYAYHLPVAEGKRLSFGLSAAVGNGNIYLDEAIGDQDDGSLSDYNERSIYWDIDFGLAYVANGLTVQAVVPSFRNHLIKDSYQTADRPSFFSSVSYKFNLGEQLNSIEPKLCYTQFKDYPNVWDFGFDMRFAKTVNLQALYHTTNNYSLGMGVDVLSRFKVLAMYTSQAGELKKYSDGGLSLNLRVKLYKAN</sequence>
<dbReference type="NCBIfam" id="TIGR03519">
    <property type="entry name" value="T9SS_PorP_fam"/>
    <property type="match status" value="1"/>
</dbReference>
<dbReference type="Pfam" id="PF11751">
    <property type="entry name" value="PorP_SprF"/>
    <property type="match status" value="1"/>
</dbReference>
<evidence type="ECO:0000313" key="2">
    <source>
        <dbReference type="EMBL" id="POY36224.1"/>
    </source>
</evidence>
<name>A0A2S5A119_9SPHI</name>
<dbReference type="OrthoDB" id="891773at2"/>
<keyword evidence="3" id="KW-1185">Reference proteome</keyword>
<accession>A0A2S5A119</accession>
<dbReference type="EMBL" id="PQVF01000007">
    <property type="protein sequence ID" value="POY36224.1"/>
    <property type="molecule type" value="Genomic_DNA"/>
</dbReference>
<comment type="caution">
    <text evidence="2">The sequence shown here is derived from an EMBL/GenBank/DDBJ whole genome shotgun (WGS) entry which is preliminary data.</text>
</comment>
<dbReference type="Proteomes" id="UP000236893">
    <property type="component" value="Unassembled WGS sequence"/>
</dbReference>
<reference evidence="2 3" key="1">
    <citation type="submission" date="2018-01" db="EMBL/GenBank/DDBJ databases">
        <authorList>
            <person name="Gaut B.S."/>
            <person name="Morton B.R."/>
            <person name="Clegg M.T."/>
            <person name="Duvall M.R."/>
        </authorList>
    </citation>
    <scope>NUCLEOTIDE SEQUENCE [LARGE SCALE GENOMIC DNA]</scope>
    <source>
        <strain evidence="2 3">HR-AV</strain>
    </source>
</reference>
<dbReference type="RefSeq" id="WP_103789142.1">
    <property type="nucleotide sequence ID" value="NZ_PQVF01000007.1"/>
</dbReference>
<organism evidence="2 3">
    <name type="scientific">Solitalea longa</name>
    <dbReference type="NCBI Taxonomy" id="2079460"/>
    <lineage>
        <taxon>Bacteria</taxon>
        <taxon>Pseudomonadati</taxon>
        <taxon>Bacteroidota</taxon>
        <taxon>Sphingobacteriia</taxon>
        <taxon>Sphingobacteriales</taxon>
        <taxon>Sphingobacteriaceae</taxon>
        <taxon>Solitalea</taxon>
    </lineage>
</organism>
<dbReference type="InterPro" id="IPR019861">
    <property type="entry name" value="PorP/SprF_Bacteroidetes"/>
</dbReference>
<protein>
    <recommendedName>
        <fullName evidence="4">Type IX secretion system membrane protein PorP/SprF</fullName>
    </recommendedName>
</protein>
<proteinExistence type="predicted"/>
<feature type="chain" id="PRO_5015739816" description="Type IX secretion system membrane protein PorP/SprF" evidence="1">
    <location>
        <begin position="28"/>
        <end position="299"/>
    </location>
</feature>